<accession>A0A1I5E2U0</accession>
<dbReference type="AlphaFoldDB" id="A0A1I5E2U0"/>
<evidence type="ECO:0000313" key="3">
    <source>
        <dbReference type="Proteomes" id="UP000199137"/>
    </source>
</evidence>
<proteinExistence type="predicted"/>
<sequence length="150" mass="16352">MKRRTRAIPLLTLLARLGWQRDRQAWTVPCRDEHGRRGHVRVSVDERGPQITLDQPGAAVFDPLASGRLRAALREAIEVHARLSEPGRERVPAPRSHPGAAPTPHREVPAGRHSAMTASRVQVVLGEDDEGEPSGRHALTSTPVAISEAA</sequence>
<protein>
    <submittedName>
        <fullName evidence="2">Uncharacterized protein</fullName>
    </submittedName>
</protein>
<evidence type="ECO:0000256" key="1">
    <source>
        <dbReference type="SAM" id="MobiDB-lite"/>
    </source>
</evidence>
<evidence type="ECO:0000313" key="2">
    <source>
        <dbReference type="EMBL" id="SFO05673.1"/>
    </source>
</evidence>
<dbReference type="STRING" id="112413.SAMN05421854_101461"/>
<dbReference type="Proteomes" id="UP000199137">
    <property type="component" value="Unassembled WGS sequence"/>
</dbReference>
<organism evidence="2 3">
    <name type="scientific">Amycolatopsis rubida</name>
    <dbReference type="NCBI Taxonomy" id="112413"/>
    <lineage>
        <taxon>Bacteria</taxon>
        <taxon>Bacillati</taxon>
        <taxon>Actinomycetota</taxon>
        <taxon>Actinomycetes</taxon>
        <taxon>Pseudonocardiales</taxon>
        <taxon>Pseudonocardiaceae</taxon>
        <taxon>Amycolatopsis</taxon>
    </lineage>
</organism>
<reference evidence="2 3" key="1">
    <citation type="submission" date="2016-10" db="EMBL/GenBank/DDBJ databases">
        <authorList>
            <person name="de Groot N.N."/>
        </authorList>
    </citation>
    <scope>NUCLEOTIDE SEQUENCE [LARGE SCALE GENOMIC DNA]</scope>
    <source>
        <strain evidence="2 3">DSM 44637</strain>
    </source>
</reference>
<dbReference type="EMBL" id="FOWC01000001">
    <property type="protein sequence ID" value="SFO05673.1"/>
    <property type="molecule type" value="Genomic_DNA"/>
</dbReference>
<name>A0A1I5E2U0_9PSEU</name>
<feature type="region of interest" description="Disordered" evidence="1">
    <location>
        <begin position="84"/>
        <end position="150"/>
    </location>
</feature>
<gene>
    <name evidence="2" type="ORF">SAMN05421854_101461</name>
</gene>